<gene>
    <name evidence="1" type="ORF">HLH48_00215</name>
</gene>
<evidence type="ECO:0008006" key="3">
    <source>
        <dbReference type="Google" id="ProtNLM"/>
    </source>
</evidence>
<dbReference type="RefSeq" id="WP_182995490.1">
    <property type="nucleotide sequence ID" value="NZ_JABEQJ010000001.1"/>
</dbReference>
<dbReference type="EMBL" id="JABEQJ010000001">
    <property type="protein sequence ID" value="MBB2158616.1"/>
    <property type="molecule type" value="Genomic_DNA"/>
</dbReference>
<accession>A0A7W4I986</accession>
<dbReference type="AlphaFoldDB" id="A0A7W4I986"/>
<sequence>MTGTTPRRLIDLEDFGAAPGLDTDGIAATDAASAEPELDPNLVTIHRDDIASMRDAAFREGQAHGAREREETLHAEFAARISALATSFEAESIRRQQVVADATGSFVATVVAIIRGLTALDGTVLEGLERDLVADAACFAKDCEGDVTIRCQQADARSLQPLIGAEGRIRIDIVPDTEPATIGIVSAANSIVIDPEQWRQSVADKIVTAVAALAGQRAAQRTPKP</sequence>
<comment type="caution">
    <text evidence="1">The sequence shown here is derived from an EMBL/GenBank/DDBJ whole genome shotgun (WGS) entry which is preliminary data.</text>
</comment>
<reference evidence="1 2" key="1">
    <citation type="submission" date="2020-04" db="EMBL/GenBank/DDBJ databases">
        <title>Description of novel Gluconacetobacter.</title>
        <authorList>
            <person name="Sombolestani A."/>
        </authorList>
    </citation>
    <scope>NUCLEOTIDE SEQUENCE [LARGE SCALE GENOMIC DNA]</scope>
    <source>
        <strain evidence="1 2">LMG 19747</strain>
    </source>
</reference>
<evidence type="ECO:0000313" key="2">
    <source>
        <dbReference type="Proteomes" id="UP000589085"/>
    </source>
</evidence>
<organism evidence="1 2">
    <name type="scientific">Gluconacetobacter sacchari</name>
    <dbReference type="NCBI Taxonomy" id="92759"/>
    <lineage>
        <taxon>Bacteria</taxon>
        <taxon>Pseudomonadati</taxon>
        <taxon>Pseudomonadota</taxon>
        <taxon>Alphaproteobacteria</taxon>
        <taxon>Acetobacterales</taxon>
        <taxon>Acetobacteraceae</taxon>
        <taxon>Gluconacetobacter</taxon>
    </lineage>
</organism>
<protein>
    <recommendedName>
        <fullName evidence="3">Flagellar assembly protein FliH</fullName>
    </recommendedName>
</protein>
<evidence type="ECO:0000313" key="1">
    <source>
        <dbReference type="EMBL" id="MBB2158616.1"/>
    </source>
</evidence>
<name>A0A7W4I986_9PROT</name>
<dbReference type="Proteomes" id="UP000589085">
    <property type="component" value="Unassembled WGS sequence"/>
</dbReference>
<proteinExistence type="predicted"/>